<dbReference type="UniPathway" id="UPA00940"/>
<evidence type="ECO:0000313" key="11">
    <source>
        <dbReference type="EMBL" id="SHF82475.1"/>
    </source>
</evidence>
<dbReference type="GO" id="GO:0046474">
    <property type="term" value="P:glycerophospholipid biosynthetic process"/>
    <property type="evidence" value="ECO:0007669"/>
    <property type="project" value="UniProtKB-UniRule"/>
</dbReference>
<comment type="function">
    <text evidence="10">Prenyltransferase that catalyzes in vivo the transfer of the heptaprenyl moiety of heptaprenyl pyrophosphate (HepPP; 35 carbon atoms) to the C3 hydroxyl of sn-glycerol-1-phosphate (G1P), producing heptaprenylglyceryl phosphate (HepGP). This reaction is an ether-bond-formation step in the biosynthesis of archaea-type G1P-based membrane lipids found in Bacillales.</text>
</comment>
<evidence type="ECO:0000256" key="7">
    <source>
        <dbReference type="ARBA" id="ARBA00023264"/>
    </source>
</evidence>
<evidence type="ECO:0000256" key="6">
    <source>
        <dbReference type="ARBA" id="ARBA00023209"/>
    </source>
</evidence>
<keyword evidence="7 10" id="KW-1208">Phospholipid metabolism</keyword>
<dbReference type="InterPro" id="IPR008205">
    <property type="entry name" value="GGGP_HepGP_synthase"/>
</dbReference>
<comment type="similarity">
    <text evidence="10">Belongs to the GGGP/HepGP synthase family. Group I subfamily.</text>
</comment>
<reference evidence="11 12" key="1">
    <citation type="submission" date="2016-11" db="EMBL/GenBank/DDBJ databases">
        <authorList>
            <person name="Jaros S."/>
            <person name="Januszkiewicz K."/>
            <person name="Wedrychowicz H."/>
        </authorList>
    </citation>
    <scope>NUCLEOTIDE SEQUENCE [LARGE SCALE GENOMIC DNA]</scope>
    <source>
        <strain evidence="11 12">IBRC-M 10683</strain>
    </source>
</reference>
<comment type="pathway">
    <text evidence="10">Membrane lipid metabolism; glycerophospholipid metabolism.</text>
</comment>
<evidence type="ECO:0000256" key="4">
    <source>
        <dbReference type="ARBA" id="ARBA00022842"/>
    </source>
</evidence>
<evidence type="ECO:0000256" key="3">
    <source>
        <dbReference type="ARBA" id="ARBA00022723"/>
    </source>
</evidence>
<dbReference type="PANTHER" id="PTHR40029">
    <property type="match status" value="1"/>
</dbReference>
<dbReference type="Pfam" id="PF01884">
    <property type="entry name" value="PcrB"/>
    <property type="match status" value="1"/>
</dbReference>
<comment type="caution">
    <text evidence="10">Lacks conserved residue(s) required for the propagation of feature annotation.</text>
</comment>
<organism evidence="11 12">
    <name type="scientific">Ornithinibacillus halophilus</name>
    <dbReference type="NCBI Taxonomy" id="930117"/>
    <lineage>
        <taxon>Bacteria</taxon>
        <taxon>Bacillati</taxon>
        <taxon>Bacillota</taxon>
        <taxon>Bacilli</taxon>
        <taxon>Bacillales</taxon>
        <taxon>Bacillaceae</taxon>
        <taxon>Ornithinibacillus</taxon>
    </lineage>
</organism>
<evidence type="ECO:0000313" key="12">
    <source>
        <dbReference type="Proteomes" id="UP000183988"/>
    </source>
</evidence>
<dbReference type="HAMAP" id="MF_00112">
    <property type="entry name" value="GGGP_HepGP_synthase"/>
    <property type="match status" value="1"/>
</dbReference>
<evidence type="ECO:0000256" key="2">
    <source>
        <dbReference type="ARBA" id="ARBA00022679"/>
    </source>
</evidence>
<dbReference type="Gene3D" id="3.20.20.390">
    <property type="entry name" value="FMN-linked oxidoreductases"/>
    <property type="match status" value="1"/>
</dbReference>
<keyword evidence="6 10" id="KW-0594">Phospholipid biosynthesis</keyword>
<evidence type="ECO:0000256" key="9">
    <source>
        <dbReference type="ARBA" id="ARBA00066888"/>
    </source>
</evidence>
<accession>A0A1M5ETA1</accession>
<dbReference type="EC" id="2.5.1.n9" evidence="9 10"/>
<keyword evidence="5 10" id="KW-0443">Lipid metabolism</keyword>
<feature type="binding site" evidence="10">
    <location>
        <position position="15"/>
    </location>
    <ligand>
        <name>Mg(2+)</name>
        <dbReference type="ChEBI" id="CHEBI:18420"/>
    </ligand>
</feature>
<comment type="catalytic activity">
    <reaction evidence="8 10">
        <text>sn-glycerol 1-phosphate + all-trans-heptaprenyl diphosphate = 3-heptaprenyl-sn-glycero-1-phosphate + diphosphate</text>
        <dbReference type="Rhea" id="RHEA:33495"/>
        <dbReference type="ChEBI" id="CHEBI:33019"/>
        <dbReference type="ChEBI" id="CHEBI:57685"/>
        <dbReference type="ChEBI" id="CHEBI:58206"/>
        <dbReference type="ChEBI" id="CHEBI:64781"/>
        <dbReference type="EC" id="2.5.1.n9"/>
    </reaction>
</comment>
<evidence type="ECO:0000256" key="1">
    <source>
        <dbReference type="ARBA" id="ARBA00022516"/>
    </source>
</evidence>
<gene>
    <name evidence="10" type="primary">pcrB</name>
    <name evidence="11" type="ORF">SAMN05216225_100629</name>
</gene>
<protein>
    <recommendedName>
        <fullName evidence="9 10">Heptaprenylglyceryl phosphate synthase</fullName>
        <shortName evidence="10">HepGP synthase</shortName>
        <ecNumber evidence="9 10">2.5.1.n9</ecNumber>
    </recommendedName>
    <alternativeName>
        <fullName evidence="10">Glycerol-1-phosphate heptaprenyltransferase</fullName>
    </alternativeName>
</protein>
<feature type="binding site" evidence="10">
    <location>
        <begin position="159"/>
        <end position="164"/>
    </location>
    <ligand>
        <name>sn-glycerol 1-phosphate</name>
        <dbReference type="ChEBI" id="CHEBI:57685"/>
    </ligand>
</feature>
<dbReference type="InterPro" id="IPR038597">
    <property type="entry name" value="GGGP/HepGP_synthase_sf"/>
</dbReference>
<sequence>MNINMKEWKHIFKLDPAKEISDEQLEQVCESGTDAVIVGGTDNITLDGVLDLLSRIRRYTVPCILEISDMEAITPGFDYYFIPMVMNSQEKKWLMDIQHDAIKQFKDIMDFNEIFFEGYCILNEEAKAFQKTNSKLPSDEDVIAYAYMAEKVFHLPIFYIEYSGTYGSPALVEQVKNELKETLLFYGGGIKNSIQAREMKEHADVIIVGNSLYTDFKTALKTVKAVKSYNIGRCIL</sequence>
<dbReference type="EMBL" id="FQVW01000006">
    <property type="protein sequence ID" value="SHF82475.1"/>
    <property type="molecule type" value="Genomic_DNA"/>
</dbReference>
<dbReference type="NCBIfam" id="NF003197">
    <property type="entry name" value="PRK04169.1-1"/>
    <property type="match status" value="1"/>
</dbReference>
<keyword evidence="4 10" id="KW-0460">Magnesium</keyword>
<dbReference type="FunFam" id="3.20.20.390:FF:000001">
    <property type="entry name" value="Heptaprenylglyceryl phosphate synthase"/>
    <property type="match status" value="1"/>
</dbReference>
<dbReference type="GO" id="GO:0120536">
    <property type="term" value="F:heptaprenylglyceryl phosphate synthase activity"/>
    <property type="evidence" value="ECO:0007669"/>
    <property type="project" value="RHEA"/>
</dbReference>
<dbReference type="CDD" id="cd02812">
    <property type="entry name" value="PcrB_like"/>
    <property type="match status" value="1"/>
</dbReference>
<dbReference type="SUPFAM" id="SSF51395">
    <property type="entry name" value="FMN-linked oxidoreductases"/>
    <property type="match status" value="1"/>
</dbReference>
<feature type="binding site" evidence="10">
    <location>
        <position position="13"/>
    </location>
    <ligand>
        <name>sn-glycerol 1-phosphate</name>
        <dbReference type="ChEBI" id="CHEBI:57685"/>
    </ligand>
</feature>
<evidence type="ECO:0000256" key="5">
    <source>
        <dbReference type="ARBA" id="ARBA00023098"/>
    </source>
</evidence>
<evidence type="ECO:0000256" key="8">
    <source>
        <dbReference type="ARBA" id="ARBA00048318"/>
    </source>
</evidence>
<evidence type="ECO:0000256" key="10">
    <source>
        <dbReference type="HAMAP-Rule" id="MF_00112"/>
    </source>
</evidence>
<proteinExistence type="inferred from homology"/>
<feature type="binding site" evidence="10">
    <location>
        <position position="189"/>
    </location>
    <ligand>
        <name>sn-glycerol 1-phosphate</name>
        <dbReference type="ChEBI" id="CHEBI:57685"/>
    </ligand>
</feature>
<dbReference type="GO" id="GO:0000287">
    <property type="term" value="F:magnesium ion binding"/>
    <property type="evidence" value="ECO:0007669"/>
    <property type="project" value="UniProtKB-UniRule"/>
</dbReference>
<keyword evidence="2 10" id="KW-0808">Transferase</keyword>
<feature type="binding site" evidence="10">
    <location>
        <begin position="209"/>
        <end position="210"/>
    </location>
    <ligand>
        <name>sn-glycerol 1-phosphate</name>
        <dbReference type="ChEBI" id="CHEBI:57685"/>
    </ligand>
</feature>
<dbReference type="Proteomes" id="UP000183988">
    <property type="component" value="Unassembled WGS sequence"/>
</dbReference>
<dbReference type="InterPro" id="IPR039074">
    <property type="entry name" value="GGGP/HepGP_synthase_I"/>
</dbReference>
<keyword evidence="3 10" id="KW-0479">Metal-binding</keyword>
<dbReference type="NCBIfam" id="TIGR01768">
    <property type="entry name" value="GGGP-family"/>
    <property type="match status" value="1"/>
</dbReference>
<dbReference type="NCBIfam" id="NF003199">
    <property type="entry name" value="PRK04169.1-3"/>
    <property type="match status" value="1"/>
</dbReference>
<dbReference type="STRING" id="930117.SAMN05216225_100629"/>
<keyword evidence="1 10" id="KW-0444">Lipid biosynthesis</keyword>
<keyword evidence="12" id="KW-1185">Reference proteome</keyword>
<dbReference type="PANTHER" id="PTHR40029:SF2">
    <property type="entry name" value="HEPTAPRENYLGLYCERYL PHOSPHATE SYNTHASE"/>
    <property type="match status" value="1"/>
</dbReference>
<dbReference type="AlphaFoldDB" id="A0A1M5ETA1"/>
<name>A0A1M5ETA1_9BACI</name>
<comment type="cofactor">
    <cofactor evidence="10">
        <name>Mg(2+)</name>
        <dbReference type="ChEBI" id="CHEBI:18420"/>
    </cofactor>
</comment>
<feature type="binding site" evidence="10">
    <location>
        <position position="41"/>
    </location>
    <ligand>
        <name>Mg(2+)</name>
        <dbReference type="ChEBI" id="CHEBI:18420"/>
    </ligand>
</feature>
<comment type="subunit">
    <text evidence="10">Homodimer.</text>
</comment>